<evidence type="ECO:0000313" key="3">
    <source>
        <dbReference type="EMBL" id="MBL0683359.1"/>
    </source>
</evidence>
<keyword evidence="1" id="KW-0472">Membrane</keyword>
<feature type="transmembrane region" description="Helical" evidence="1">
    <location>
        <begin position="296"/>
        <end position="316"/>
    </location>
</feature>
<protein>
    <submittedName>
        <fullName evidence="3">Glycosyltransferase</fullName>
    </submittedName>
</protein>
<gene>
    <name evidence="3" type="ORF">JJQ60_07510</name>
</gene>
<dbReference type="SUPFAM" id="SSF53448">
    <property type="entry name" value="Nucleotide-diphospho-sugar transferases"/>
    <property type="match status" value="1"/>
</dbReference>
<dbReference type="InterPro" id="IPR029044">
    <property type="entry name" value="Nucleotide-diphossugar_trans"/>
</dbReference>
<organism evidence="3 4">
    <name type="scientific">Aquimarina mytili</name>
    <dbReference type="NCBI Taxonomy" id="874423"/>
    <lineage>
        <taxon>Bacteria</taxon>
        <taxon>Pseudomonadati</taxon>
        <taxon>Bacteroidota</taxon>
        <taxon>Flavobacteriia</taxon>
        <taxon>Flavobacteriales</taxon>
        <taxon>Flavobacteriaceae</taxon>
        <taxon>Aquimarina</taxon>
    </lineage>
</organism>
<evidence type="ECO:0000256" key="1">
    <source>
        <dbReference type="SAM" id="Phobius"/>
    </source>
</evidence>
<dbReference type="CDD" id="cd04179">
    <property type="entry name" value="DPM_DPG-synthase_like"/>
    <property type="match status" value="1"/>
</dbReference>
<dbReference type="InterPro" id="IPR001173">
    <property type="entry name" value="Glyco_trans_2-like"/>
</dbReference>
<dbReference type="Proteomes" id="UP000651057">
    <property type="component" value="Unassembled WGS sequence"/>
</dbReference>
<dbReference type="GO" id="GO:0006487">
    <property type="term" value="P:protein N-linked glycosylation"/>
    <property type="evidence" value="ECO:0007669"/>
    <property type="project" value="TreeGrafter"/>
</dbReference>
<evidence type="ECO:0000313" key="4">
    <source>
        <dbReference type="Proteomes" id="UP000651057"/>
    </source>
</evidence>
<accession>A0A937A2T9</accession>
<dbReference type="Pfam" id="PF00535">
    <property type="entry name" value="Glycos_transf_2"/>
    <property type="match status" value="2"/>
</dbReference>
<sequence>MLNNKTIAVVVPCYNEAKQIKMVLDSMPDFVDRIIVVDDASKDDTTGAVIKHLEENKSALKLISNISQEITPNIYNRADIEVRQKSIDEVQKFTPIEVLNEDPENERIIVIKHLTNGGVGAAIATGYKWCKDHDIDCTAVMAGDGQMDPAELESICKPVVEEEIDYVKGNRLIHKSAWVIIPRVRFLGNSILSILTKIASGYWGVSDTQSGYTAISNNALNSIPLYDIYKRYGMPNDLLVKLNIAFCTIREVKIKPIYGVGEKSKLNILKVSIPILLLLIRCFFKRLQTKYLYRSFHPLYLLYWISFIIGTVNIYFLYQLIINFLDPYSKTPTDYLIIFIFLTISGFQSLLFAMWMDIQDNERLSK</sequence>
<dbReference type="RefSeq" id="WP_201918303.1">
    <property type="nucleotide sequence ID" value="NZ_BAABAX010000008.1"/>
</dbReference>
<comment type="caution">
    <text evidence="3">The sequence shown here is derived from an EMBL/GenBank/DDBJ whole genome shotgun (WGS) entry which is preliminary data.</text>
</comment>
<dbReference type="PANTHER" id="PTHR10859">
    <property type="entry name" value="GLYCOSYL TRANSFERASE"/>
    <property type="match status" value="1"/>
</dbReference>
<dbReference type="Gene3D" id="3.90.550.10">
    <property type="entry name" value="Spore Coat Polysaccharide Biosynthesis Protein SpsA, Chain A"/>
    <property type="match status" value="1"/>
</dbReference>
<keyword evidence="1" id="KW-0812">Transmembrane</keyword>
<keyword evidence="4" id="KW-1185">Reference proteome</keyword>
<evidence type="ECO:0000259" key="2">
    <source>
        <dbReference type="Pfam" id="PF00535"/>
    </source>
</evidence>
<dbReference type="PANTHER" id="PTHR10859:SF105">
    <property type="entry name" value="DOLICHYL-PHOSPHATE BETA-D-MANNOSYLTRANSFERASE"/>
    <property type="match status" value="1"/>
</dbReference>
<dbReference type="AlphaFoldDB" id="A0A937A2T9"/>
<dbReference type="EMBL" id="JAERQJ010000003">
    <property type="protein sequence ID" value="MBL0683359.1"/>
    <property type="molecule type" value="Genomic_DNA"/>
</dbReference>
<proteinExistence type="predicted"/>
<reference evidence="3" key="1">
    <citation type="submission" date="2021-01" db="EMBL/GenBank/DDBJ databases">
        <authorList>
            <person name="Zhong Y.L."/>
        </authorList>
    </citation>
    <scope>NUCLEOTIDE SEQUENCE</scope>
    <source>
        <strain evidence="3">KCTC 23302</strain>
    </source>
</reference>
<feature type="domain" description="Glycosyltransferase 2-like" evidence="2">
    <location>
        <begin position="9"/>
        <end position="63"/>
    </location>
</feature>
<keyword evidence="1" id="KW-1133">Transmembrane helix</keyword>
<feature type="transmembrane region" description="Helical" evidence="1">
    <location>
        <begin position="336"/>
        <end position="356"/>
    </location>
</feature>
<feature type="domain" description="Glycosyltransferase 2-like" evidence="2">
    <location>
        <begin position="104"/>
        <end position="220"/>
    </location>
</feature>
<name>A0A937A2T9_9FLAO</name>